<comment type="subunit">
    <text evidence="5">Homodimer. Polymerizes to form a dynamic ring structure in a strictly GTP-dependent manner. Interacts directly with several other division proteins.</text>
</comment>
<comment type="function">
    <text evidence="5 7">Essential cell division protein that forms a contractile ring structure (Z ring) at the future cell division site. The regulation of the ring assembly controls the timing and the location of cell division. One of the functions of the FtsZ ring is to recruit other cell division proteins to the septum to produce a new cell wall between the dividing cells. Binds GTP and shows GTPase activity.</text>
</comment>
<comment type="subcellular location">
    <subcellularLocation>
        <location evidence="5">Cytoplasm</location>
    </subcellularLocation>
    <text evidence="5">Assembles at midcell at the inner surface of the cytoplasmic membrane.</text>
</comment>
<dbReference type="InterPro" id="IPR036525">
    <property type="entry name" value="Tubulin/FtsZ_GTPase_sf"/>
</dbReference>
<feature type="binding site" evidence="5">
    <location>
        <position position="162"/>
    </location>
    <ligand>
        <name>GTP</name>
        <dbReference type="ChEBI" id="CHEBI:37565"/>
    </ligand>
</feature>
<feature type="binding site" evidence="5">
    <location>
        <begin position="42"/>
        <end position="46"/>
    </location>
    <ligand>
        <name>GTP</name>
        <dbReference type="ChEBI" id="CHEBI:37565"/>
    </ligand>
</feature>
<dbReference type="SUPFAM" id="SSF55307">
    <property type="entry name" value="Tubulin C-terminal domain-like"/>
    <property type="match status" value="1"/>
</dbReference>
<reference evidence="11" key="1">
    <citation type="journal article" date="2014" name="Genome Announc.">
        <title>Complete Genome Sequence of Mycoplasma canadense Strain HAZ 360_1 from Bovine Mastitic Milk in Japan.</title>
        <authorList>
            <person name="Hata E."/>
        </authorList>
    </citation>
    <scope>NUCLEOTIDE SEQUENCE [LARGE SCALE GENOMIC DNA]</scope>
    <source>
        <strain evidence="11">HAZ360_1</strain>
    </source>
</reference>
<protein>
    <recommendedName>
        <fullName evidence="5 6">Cell division protein FtsZ</fullName>
    </recommendedName>
</protein>
<evidence type="ECO:0000256" key="1">
    <source>
        <dbReference type="ARBA" id="ARBA00009690"/>
    </source>
</evidence>
<dbReference type="InterPro" id="IPR000158">
    <property type="entry name" value="Cell_div_FtsZ"/>
</dbReference>
<dbReference type="Gene3D" id="3.40.50.1440">
    <property type="entry name" value="Tubulin/FtsZ, GTPase domain"/>
    <property type="match status" value="1"/>
</dbReference>
<name>A0A077L641_9BACT</name>
<dbReference type="Proteomes" id="UP000031641">
    <property type="component" value="Chromosome"/>
</dbReference>
<evidence type="ECO:0000259" key="8">
    <source>
        <dbReference type="SMART" id="SM00864"/>
    </source>
</evidence>
<dbReference type="GO" id="GO:0005525">
    <property type="term" value="F:GTP binding"/>
    <property type="evidence" value="ECO:0007669"/>
    <property type="project" value="UniProtKB-UniRule"/>
</dbReference>
<dbReference type="Gene3D" id="3.30.1330.20">
    <property type="entry name" value="Tubulin/FtsZ, C-terminal domain"/>
    <property type="match status" value="1"/>
</dbReference>
<proteinExistence type="inferred from homology"/>
<dbReference type="SMART" id="SM00864">
    <property type="entry name" value="Tubulin"/>
    <property type="match status" value="1"/>
</dbReference>
<dbReference type="Pfam" id="PF00091">
    <property type="entry name" value="Tubulin"/>
    <property type="match status" value="1"/>
</dbReference>
<dbReference type="InterPro" id="IPR045061">
    <property type="entry name" value="FtsZ/CetZ"/>
</dbReference>
<dbReference type="NCBIfam" id="TIGR00065">
    <property type="entry name" value="ftsZ"/>
    <property type="match status" value="1"/>
</dbReference>
<sequence length="399" mass="43367">MKKNIPLIIKITKLILRGEIMSEKELENFNSVANIKVIGVGGGGNNSIEGILDSKIDGLEFIVANTDKQILDKFDKSLTLQLGDKRGIGAGANPEVGKKAAEHSIQEIREKLKNANLVVVTAGMGGGTGTGASPVIAKIAKEQKALVIAIVTTPFSFEGAKRNKVANEGIEELKKYVDSYIVISNEKLRESYGDVSYGDAFKIADNVVKQFIRTVVDIIAVPGLVNLDLADLDTLIRNCGETVIGIGNANGENAAQLAMKNAISSPILQSSIKGVTKAIVYFSSAKNSSINDFEKAIEELRKVAGQDIDIIFGIGKPVNEDAEKLGETYVSVIATGKKEETQDEDFQTVDQNYDLKNSIYKTREFLKVTNSLTFENSENHLDSENLNDDDLNLIYNRYS</sequence>
<feature type="binding site" evidence="5">
    <location>
        <position position="205"/>
    </location>
    <ligand>
        <name>GTP</name>
        <dbReference type="ChEBI" id="CHEBI:37565"/>
    </ligand>
</feature>
<accession>A0A077L641</accession>
<dbReference type="InterPro" id="IPR037103">
    <property type="entry name" value="Tubulin/FtsZ-like_C"/>
</dbReference>
<dbReference type="InterPro" id="IPR020805">
    <property type="entry name" value="Cell_div_FtsZ_CS"/>
</dbReference>
<dbReference type="KEGG" id="mcan:MCAN360_0736"/>
<keyword evidence="11" id="KW-1185">Reference proteome</keyword>
<dbReference type="STRING" id="29554.MCAN360_0736"/>
<keyword evidence="3 5" id="KW-0342">GTP-binding</keyword>
<dbReference type="GO" id="GO:0051258">
    <property type="term" value="P:protein polymerization"/>
    <property type="evidence" value="ECO:0007669"/>
    <property type="project" value="UniProtKB-UniRule"/>
</dbReference>
<feature type="binding site" evidence="5">
    <location>
        <begin position="127"/>
        <end position="129"/>
    </location>
    <ligand>
        <name>GTP</name>
        <dbReference type="ChEBI" id="CHEBI:37565"/>
    </ligand>
</feature>
<dbReference type="GO" id="GO:0003924">
    <property type="term" value="F:GTPase activity"/>
    <property type="evidence" value="ECO:0007669"/>
    <property type="project" value="UniProtKB-UniRule"/>
</dbReference>
<dbReference type="CDD" id="cd02201">
    <property type="entry name" value="FtsZ_type1"/>
    <property type="match status" value="1"/>
</dbReference>
<evidence type="ECO:0000313" key="11">
    <source>
        <dbReference type="Proteomes" id="UP000031641"/>
    </source>
</evidence>
<dbReference type="PANTHER" id="PTHR30314:SF3">
    <property type="entry name" value="MITOCHONDRIAL DIVISION PROTEIN FSZA"/>
    <property type="match status" value="1"/>
</dbReference>
<gene>
    <name evidence="5 10" type="primary">ftsZ</name>
    <name evidence="10" type="ORF">MCAN360_0736</name>
</gene>
<evidence type="ECO:0000256" key="4">
    <source>
        <dbReference type="ARBA" id="ARBA00023210"/>
    </source>
</evidence>
<dbReference type="InterPro" id="IPR003008">
    <property type="entry name" value="Tubulin_FtsZ_GTPase"/>
</dbReference>
<evidence type="ECO:0000256" key="3">
    <source>
        <dbReference type="ARBA" id="ARBA00023134"/>
    </source>
</evidence>
<dbReference type="GO" id="GO:0032153">
    <property type="term" value="C:cell division site"/>
    <property type="evidence" value="ECO:0007669"/>
    <property type="project" value="UniProtKB-UniRule"/>
</dbReference>
<dbReference type="HAMAP" id="MF_00909">
    <property type="entry name" value="FtsZ"/>
    <property type="match status" value="1"/>
</dbReference>
<dbReference type="PROSITE" id="PS01135">
    <property type="entry name" value="FTSZ_2"/>
    <property type="match status" value="1"/>
</dbReference>
<dbReference type="Pfam" id="PF12327">
    <property type="entry name" value="FtsZ_C"/>
    <property type="match status" value="1"/>
</dbReference>
<dbReference type="InterPro" id="IPR008280">
    <property type="entry name" value="Tub_FtsZ_C"/>
</dbReference>
<dbReference type="InterPro" id="IPR018316">
    <property type="entry name" value="Tubulin/FtsZ_2-layer-sand-dom"/>
</dbReference>
<evidence type="ECO:0000256" key="2">
    <source>
        <dbReference type="ARBA" id="ARBA00022741"/>
    </source>
</evidence>
<keyword evidence="5 7" id="KW-0131">Cell cycle</keyword>
<keyword evidence="4 5" id="KW-0717">Septation</keyword>
<dbReference type="GO" id="GO:0043093">
    <property type="term" value="P:FtsZ-dependent cytokinesis"/>
    <property type="evidence" value="ECO:0007669"/>
    <property type="project" value="UniProtKB-UniRule"/>
</dbReference>
<feature type="domain" description="Tubulin/FtsZ 2-layer sandwich" evidence="9">
    <location>
        <begin position="225"/>
        <end position="346"/>
    </location>
</feature>
<comment type="similarity">
    <text evidence="1 5 7">Belongs to the FtsZ family.</text>
</comment>
<evidence type="ECO:0000259" key="9">
    <source>
        <dbReference type="SMART" id="SM00865"/>
    </source>
</evidence>
<feature type="domain" description="Tubulin/FtsZ GTPase" evidence="8">
    <location>
        <begin position="34"/>
        <end position="223"/>
    </location>
</feature>
<dbReference type="SMART" id="SM00865">
    <property type="entry name" value="Tubulin_C"/>
    <property type="match status" value="1"/>
</dbReference>
<dbReference type="GO" id="GO:0005737">
    <property type="term" value="C:cytoplasm"/>
    <property type="evidence" value="ECO:0007669"/>
    <property type="project" value="UniProtKB-SubCell"/>
</dbReference>
<keyword evidence="2 5" id="KW-0547">Nucleotide-binding</keyword>
<feature type="binding site" evidence="5">
    <location>
        <position position="158"/>
    </location>
    <ligand>
        <name>GTP</name>
        <dbReference type="ChEBI" id="CHEBI:37565"/>
    </ligand>
</feature>
<evidence type="ECO:0000256" key="7">
    <source>
        <dbReference type="RuleBase" id="RU000631"/>
    </source>
</evidence>
<dbReference type="GO" id="GO:0000917">
    <property type="term" value="P:division septum assembly"/>
    <property type="evidence" value="ECO:0007669"/>
    <property type="project" value="UniProtKB-KW"/>
</dbReference>
<evidence type="ECO:0000256" key="6">
    <source>
        <dbReference type="NCBIfam" id="TIGR00065"/>
    </source>
</evidence>
<keyword evidence="5" id="KW-0963">Cytoplasm</keyword>
<keyword evidence="5 7" id="KW-0132">Cell division</keyword>
<dbReference type="PRINTS" id="PR00423">
    <property type="entry name" value="CELLDVISFTSZ"/>
</dbReference>
<evidence type="ECO:0000256" key="5">
    <source>
        <dbReference type="HAMAP-Rule" id="MF_00909"/>
    </source>
</evidence>
<dbReference type="InterPro" id="IPR024757">
    <property type="entry name" value="FtsZ_C"/>
</dbReference>
<dbReference type="PANTHER" id="PTHR30314">
    <property type="entry name" value="CELL DIVISION PROTEIN FTSZ-RELATED"/>
    <property type="match status" value="1"/>
</dbReference>
<dbReference type="HOGENOM" id="CLU_024865_0_1_14"/>
<dbReference type="EMBL" id="AP014631">
    <property type="protein sequence ID" value="BAP39765.1"/>
    <property type="molecule type" value="Genomic_DNA"/>
</dbReference>
<evidence type="ECO:0000313" key="10">
    <source>
        <dbReference type="EMBL" id="BAP39765.1"/>
    </source>
</evidence>
<dbReference type="AlphaFoldDB" id="A0A077L641"/>
<dbReference type="SUPFAM" id="SSF52490">
    <property type="entry name" value="Tubulin nucleotide-binding domain-like"/>
    <property type="match status" value="1"/>
</dbReference>
<organism evidence="10 11">
    <name type="scientific">Metamycoplasma canadense</name>
    <dbReference type="NCBI Taxonomy" id="29554"/>
    <lineage>
        <taxon>Bacteria</taxon>
        <taxon>Bacillati</taxon>
        <taxon>Mycoplasmatota</taxon>
        <taxon>Mycoplasmoidales</taxon>
        <taxon>Metamycoplasmataceae</taxon>
        <taxon>Metamycoplasma</taxon>
    </lineage>
</organism>
<dbReference type="FunFam" id="3.40.50.1440:FF:000001">
    <property type="entry name" value="Cell division protein FtsZ"/>
    <property type="match status" value="1"/>
</dbReference>